<proteinExistence type="predicted"/>
<organism evidence="2 3">
    <name type="scientific">Klebsormidium nitens</name>
    <name type="common">Green alga</name>
    <name type="synonym">Ulothrix nitens</name>
    <dbReference type="NCBI Taxonomy" id="105231"/>
    <lineage>
        <taxon>Eukaryota</taxon>
        <taxon>Viridiplantae</taxon>
        <taxon>Streptophyta</taxon>
        <taxon>Klebsormidiophyceae</taxon>
        <taxon>Klebsormidiales</taxon>
        <taxon>Klebsormidiaceae</taxon>
        <taxon>Klebsormidium</taxon>
    </lineage>
</organism>
<evidence type="ECO:0000313" key="2">
    <source>
        <dbReference type="EMBL" id="GAQ89172.1"/>
    </source>
</evidence>
<feature type="compositionally biased region" description="Basic and acidic residues" evidence="1">
    <location>
        <begin position="72"/>
        <end position="84"/>
    </location>
</feature>
<reference evidence="2 3" key="1">
    <citation type="journal article" date="2014" name="Nat. Commun.">
        <title>Klebsormidium flaccidum genome reveals primary factors for plant terrestrial adaptation.</title>
        <authorList>
            <person name="Hori K."/>
            <person name="Maruyama F."/>
            <person name="Fujisawa T."/>
            <person name="Togashi T."/>
            <person name="Yamamoto N."/>
            <person name="Seo M."/>
            <person name="Sato S."/>
            <person name="Yamada T."/>
            <person name="Mori H."/>
            <person name="Tajima N."/>
            <person name="Moriyama T."/>
            <person name="Ikeuchi M."/>
            <person name="Watanabe M."/>
            <person name="Wada H."/>
            <person name="Kobayashi K."/>
            <person name="Saito M."/>
            <person name="Masuda T."/>
            <person name="Sasaki-Sekimoto Y."/>
            <person name="Mashiguchi K."/>
            <person name="Awai K."/>
            <person name="Shimojima M."/>
            <person name="Masuda S."/>
            <person name="Iwai M."/>
            <person name="Nobusawa T."/>
            <person name="Narise T."/>
            <person name="Kondo S."/>
            <person name="Saito H."/>
            <person name="Sato R."/>
            <person name="Murakawa M."/>
            <person name="Ihara Y."/>
            <person name="Oshima-Yamada Y."/>
            <person name="Ohtaka K."/>
            <person name="Satoh M."/>
            <person name="Sonobe K."/>
            <person name="Ishii M."/>
            <person name="Ohtani R."/>
            <person name="Kanamori-Sato M."/>
            <person name="Honoki R."/>
            <person name="Miyazaki D."/>
            <person name="Mochizuki H."/>
            <person name="Umetsu J."/>
            <person name="Higashi K."/>
            <person name="Shibata D."/>
            <person name="Kamiya Y."/>
            <person name="Sato N."/>
            <person name="Nakamura Y."/>
            <person name="Tabata S."/>
            <person name="Ida S."/>
            <person name="Kurokawa K."/>
            <person name="Ohta H."/>
        </authorList>
    </citation>
    <scope>NUCLEOTIDE SEQUENCE [LARGE SCALE GENOMIC DNA]</scope>
    <source>
        <strain evidence="2 3">NIES-2285</strain>
    </source>
</reference>
<keyword evidence="3" id="KW-1185">Reference proteome</keyword>
<feature type="compositionally biased region" description="Basic and acidic residues" evidence="1">
    <location>
        <begin position="95"/>
        <end position="109"/>
    </location>
</feature>
<dbReference type="Proteomes" id="UP000054558">
    <property type="component" value="Unassembled WGS sequence"/>
</dbReference>
<feature type="region of interest" description="Disordered" evidence="1">
    <location>
        <begin position="135"/>
        <end position="209"/>
    </location>
</feature>
<evidence type="ECO:0000256" key="1">
    <source>
        <dbReference type="SAM" id="MobiDB-lite"/>
    </source>
</evidence>
<protein>
    <submittedName>
        <fullName evidence="2">Uncharacterized protein</fullName>
    </submittedName>
</protein>
<sequence length="209" mass="24395">MLRSRLEYLADETGLLNGQEMAIKFVEALPEKLRVRVEPIVYAMGANGVYTLNQAFEVADRLDLATAYADGRRGKTKEDNDSYGRRPWGGASHGPRGDLHVTGGRKQERASWQGAKTRLVAEHLDEIEQSRQEACCRSAAEDTHRRAEEAREIERRNEQRRELERVEKERQEEQRRKKKRQEEQQQREENNGRHGEDQKQMRRREALEA</sequence>
<evidence type="ECO:0000313" key="3">
    <source>
        <dbReference type="Proteomes" id="UP000054558"/>
    </source>
</evidence>
<gene>
    <name evidence="2" type="ORF">KFL_004940010</name>
</gene>
<feature type="compositionally biased region" description="Basic and acidic residues" evidence="1">
    <location>
        <begin position="139"/>
        <end position="209"/>
    </location>
</feature>
<feature type="region of interest" description="Disordered" evidence="1">
    <location>
        <begin position="72"/>
        <end position="114"/>
    </location>
</feature>
<dbReference type="EMBL" id="DF237443">
    <property type="protein sequence ID" value="GAQ89172.1"/>
    <property type="molecule type" value="Genomic_DNA"/>
</dbReference>
<dbReference type="AlphaFoldDB" id="A0A1Y1IGI9"/>
<name>A0A1Y1IGI9_KLENI</name>
<accession>A0A1Y1IGI9</accession>